<accession>G5IF84</accession>
<gene>
    <name evidence="2" type="ORF">HMPREF9473_02161</name>
</gene>
<dbReference type="InterPro" id="IPR049050">
    <property type="entry name" value="nSTAND3"/>
</dbReference>
<dbReference type="EMBL" id="ADLN01000044">
    <property type="protein sequence ID" value="EHI59830.1"/>
    <property type="molecule type" value="Genomic_DNA"/>
</dbReference>
<name>G5IF84_9FIRM</name>
<protein>
    <recommendedName>
        <fullName evidence="1">Novel STAND NTPase 3 domain-containing protein</fullName>
    </recommendedName>
</protein>
<dbReference type="SUPFAM" id="SSF52540">
    <property type="entry name" value="P-loop containing nucleoside triphosphate hydrolases"/>
    <property type="match status" value="1"/>
</dbReference>
<sequence length="1154" mass="135242">MADYDFYNIFEPMEFQDFARDMIQCREGIVFESFARGTDLGIDGRCVLGDGSTVIFQAKRIKNTSQTILSIAKTEKEKLDRLAEGGVVISRYLLALSGDIGVERKRQVMELFFPYIVASEDIITGQDFNNYLSSGDSRYRCVEEKYFKLWIQNTKTLKRTLHEVVNGPLMERSRMNLEEAMEKARFFVETDIYEEALKKLQHSRTLIISGEPGVGKTTLANQTALYYYTKFGFQSFLYASSVEDLYAAEAMEGKKVIVFDDFWGDTGFDGFGTGRKVKDLTSFIEHIQKRKDCILIITTREYILEQGLKKNEEFRKLVETYKLDCRIGQYSREDKLRIYYGHLKSASLTWEQMQSLREADFEIIESSNYNPRVIEKFLQSITPEMPPGECAANFFRYLDCPVDFWKKIFEELSMEAKVVYLLMAIMPLPIESSVLETCYYEVLKTNQKSLEWKGFFEVIIELEKTVIRTDLYNQEVQELRAITFQNPSVKDFIQSAIRNCLEKYHDILFQSCLYFSQCVEYLKLLKEIKGAERKYQKVMAKAVLLLESDSIIFYDKYKQILLYGEEGIRFFQTYRTWETGEDAGFGRLEQLFLLYDREKCPDLSAWFEKTFITFVQTVERYPESVLSEDMESFSDAAIQMAREGICEDVNWLISVYMDCLMWNRMELDGKAWKQSFVKEWTRYITENKDKISTYLEKYYGAELCLTAAGGVKSEFDYIKLRCEHEYTKFDWEISESLRAKIQLYEQWALGETIENWEDEMYENDEEDDDDWENYAHQLEHQTWTLDEIEADFDDGYLNEIQPTPVDNLEEWFWMRGISGQVKNAIMAKELDDHVFWNSFLLEEESLEFVLAFLSWAEELPAGYWTAMAAVVRYMTENCKAPGEMLEHFLTQMALSGNEKGIFSKAELERFCPELFLWDETWLEDLEKIHVLVRRQGWYYLSNPLLAFSFHFISLHELRPEEMAAYVSNVFLGDEKDVTTILVDSESLSKLIETGKRWLDKTIWEREFVTMICQLAPDAFLNHVIAPLAEVLYDKLYADSEEEIVYNLIGLLQIEAEFDEDGVCVGGSGDYERYFGLSEIAYSTGFIDVFPDELTEEQVQLLTANAEKKGENWRVYVTEWIDKGLLEYFGIYDKMLTVWNEICHLREKKKGRNDG</sequence>
<dbReference type="PATRIC" id="fig|742737.3.peg.2186"/>
<keyword evidence="3" id="KW-1185">Reference proteome</keyword>
<dbReference type="Pfam" id="PF20720">
    <property type="entry name" value="nSTAND3"/>
    <property type="match status" value="1"/>
</dbReference>
<comment type="caution">
    <text evidence="2">The sequence shown here is derived from an EMBL/GenBank/DDBJ whole genome shotgun (WGS) entry which is preliminary data.</text>
</comment>
<reference evidence="2 3" key="1">
    <citation type="submission" date="2011-08" db="EMBL/GenBank/DDBJ databases">
        <title>The Genome Sequence of Clostridium hathewayi WAL-18680.</title>
        <authorList>
            <consortium name="The Broad Institute Genome Sequencing Platform"/>
            <person name="Earl A."/>
            <person name="Ward D."/>
            <person name="Feldgarden M."/>
            <person name="Gevers D."/>
            <person name="Finegold S.M."/>
            <person name="Summanen P.H."/>
            <person name="Molitoris D.R."/>
            <person name="Song M."/>
            <person name="Daigneault M."/>
            <person name="Allen-Vercoe E."/>
            <person name="Young S.K."/>
            <person name="Zeng Q."/>
            <person name="Gargeya S."/>
            <person name="Fitzgerald M."/>
            <person name="Haas B."/>
            <person name="Abouelleil A."/>
            <person name="Alvarado L."/>
            <person name="Arachchi H.M."/>
            <person name="Berlin A."/>
            <person name="Brown A."/>
            <person name="Chapman S.B."/>
            <person name="Chen Z."/>
            <person name="Dunbar C."/>
            <person name="Freedman E."/>
            <person name="Gearin G."/>
            <person name="Gellesch M."/>
            <person name="Goldberg J."/>
            <person name="Griggs A."/>
            <person name="Gujja S."/>
            <person name="Heiman D."/>
            <person name="Howarth C."/>
            <person name="Larson L."/>
            <person name="Lui A."/>
            <person name="MacDonald P.J.P."/>
            <person name="Montmayeur A."/>
            <person name="Murphy C."/>
            <person name="Neiman D."/>
            <person name="Pearson M."/>
            <person name="Priest M."/>
            <person name="Roberts A."/>
            <person name="Saif S."/>
            <person name="Shea T."/>
            <person name="Shenoy N."/>
            <person name="Sisk P."/>
            <person name="Stolte C."/>
            <person name="Sykes S."/>
            <person name="Wortman J."/>
            <person name="Nusbaum C."/>
            <person name="Birren B."/>
        </authorList>
    </citation>
    <scope>NUCLEOTIDE SEQUENCE [LARGE SCALE GENOMIC DNA]</scope>
    <source>
        <strain evidence="2 3">WAL-18680</strain>
    </source>
</reference>
<organism evidence="2 3">
    <name type="scientific">Hungatella hathewayi WAL-18680</name>
    <dbReference type="NCBI Taxonomy" id="742737"/>
    <lineage>
        <taxon>Bacteria</taxon>
        <taxon>Bacillati</taxon>
        <taxon>Bacillota</taxon>
        <taxon>Clostridia</taxon>
        <taxon>Lachnospirales</taxon>
        <taxon>Lachnospiraceae</taxon>
        <taxon>Hungatella</taxon>
    </lineage>
</organism>
<evidence type="ECO:0000313" key="2">
    <source>
        <dbReference type="EMBL" id="EHI59830.1"/>
    </source>
</evidence>
<feature type="domain" description="Novel STAND NTPase 3" evidence="1">
    <location>
        <begin position="187"/>
        <end position="344"/>
    </location>
</feature>
<evidence type="ECO:0000259" key="1">
    <source>
        <dbReference type="Pfam" id="PF20720"/>
    </source>
</evidence>
<dbReference type="Gene3D" id="3.40.50.300">
    <property type="entry name" value="P-loop containing nucleotide triphosphate hydrolases"/>
    <property type="match status" value="1"/>
</dbReference>
<dbReference type="OrthoDB" id="9806903at2"/>
<evidence type="ECO:0000313" key="3">
    <source>
        <dbReference type="Proteomes" id="UP000005384"/>
    </source>
</evidence>
<dbReference type="RefSeq" id="WP_006780141.1">
    <property type="nucleotide sequence ID" value="NZ_CP040506.1"/>
</dbReference>
<dbReference type="InterPro" id="IPR027417">
    <property type="entry name" value="P-loop_NTPase"/>
</dbReference>
<dbReference type="HOGENOM" id="CLU_276055_0_0_9"/>
<proteinExistence type="predicted"/>
<dbReference type="Proteomes" id="UP000005384">
    <property type="component" value="Unassembled WGS sequence"/>
</dbReference>
<dbReference type="AlphaFoldDB" id="G5IF84"/>